<feature type="transmembrane region" description="Helical" evidence="2">
    <location>
        <begin position="81"/>
        <end position="100"/>
    </location>
</feature>
<keyword evidence="5" id="KW-1185">Reference proteome</keyword>
<feature type="transmembrane region" description="Helical" evidence="2">
    <location>
        <begin position="180"/>
        <end position="197"/>
    </location>
</feature>
<feature type="transmembrane region" description="Helical" evidence="2">
    <location>
        <begin position="43"/>
        <end position="61"/>
    </location>
</feature>
<evidence type="ECO:0000313" key="5">
    <source>
        <dbReference type="Proteomes" id="UP001595912"/>
    </source>
</evidence>
<dbReference type="Proteomes" id="UP001595912">
    <property type="component" value="Unassembled WGS sequence"/>
</dbReference>
<dbReference type="EC" id="2.3.-.-" evidence="4"/>
<dbReference type="PANTHER" id="PTHR23028">
    <property type="entry name" value="ACETYLTRANSFERASE"/>
    <property type="match status" value="1"/>
</dbReference>
<comment type="caution">
    <text evidence="4">The sequence shown here is derived from an EMBL/GenBank/DDBJ whole genome shotgun (WGS) entry which is preliminary data.</text>
</comment>
<dbReference type="Pfam" id="PF01757">
    <property type="entry name" value="Acyl_transf_3"/>
    <property type="match status" value="1"/>
</dbReference>
<keyword evidence="2" id="KW-0472">Membrane</keyword>
<name>A0ABV9WCV9_9ACTN</name>
<feature type="domain" description="Acyltransferase 3" evidence="3">
    <location>
        <begin position="13"/>
        <end position="331"/>
    </location>
</feature>
<feature type="transmembrane region" description="Helical" evidence="2">
    <location>
        <begin position="316"/>
        <end position="334"/>
    </location>
</feature>
<keyword evidence="2" id="KW-1133">Transmembrane helix</keyword>
<dbReference type="InterPro" id="IPR050879">
    <property type="entry name" value="Acyltransferase_3"/>
</dbReference>
<dbReference type="GO" id="GO:0016746">
    <property type="term" value="F:acyltransferase activity"/>
    <property type="evidence" value="ECO:0007669"/>
    <property type="project" value="UniProtKB-KW"/>
</dbReference>
<feature type="transmembrane region" description="Helical" evidence="2">
    <location>
        <begin position="12"/>
        <end position="31"/>
    </location>
</feature>
<protein>
    <submittedName>
        <fullName evidence="4">Acyltransferase family protein</fullName>
        <ecNumber evidence="4">2.3.-.-</ecNumber>
    </submittedName>
</protein>
<dbReference type="InterPro" id="IPR002656">
    <property type="entry name" value="Acyl_transf_3_dom"/>
</dbReference>
<reference evidence="5" key="1">
    <citation type="journal article" date="2019" name="Int. J. Syst. Evol. Microbiol.">
        <title>The Global Catalogue of Microorganisms (GCM) 10K type strain sequencing project: providing services to taxonomists for standard genome sequencing and annotation.</title>
        <authorList>
            <consortium name="The Broad Institute Genomics Platform"/>
            <consortium name="The Broad Institute Genome Sequencing Center for Infectious Disease"/>
            <person name="Wu L."/>
            <person name="Ma J."/>
        </authorList>
    </citation>
    <scope>NUCLEOTIDE SEQUENCE [LARGE SCALE GENOMIC DNA]</scope>
    <source>
        <strain evidence="5">CGMCC 4.7152</strain>
    </source>
</reference>
<feature type="transmembrane region" description="Helical" evidence="2">
    <location>
        <begin position="141"/>
        <end position="174"/>
    </location>
</feature>
<dbReference type="PANTHER" id="PTHR23028:SF53">
    <property type="entry name" value="ACYL_TRANSF_3 DOMAIN-CONTAINING PROTEIN"/>
    <property type="match status" value="1"/>
</dbReference>
<organism evidence="4 5">
    <name type="scientific">Dactylosporangium cerinum</name>
    <dbReference type="NCBI Taxonomy" id="1434730"/>
    <lineage>
        <taxon>Bacteria</taxon>
        <taxon>Bacillati</taxon>
        <taxon>Actinomycetota</taxon>
        <taxon>Actinomycetes</taxon>
        <taxon>Micromonosporales</taxon>
        <taxon>Micromonosporaceae</taxon>
        <taxon>Dactylosporangium</taxon>
    </lineage>
</organism>
<dbReference type="EMBL" id="JBHSIU010000071">
    <property type="protein sequence ID" value="MFC5005348.1"/>
    <property type="molecule type" value="Genomic_DNA"/>
</dbReference>
<evidence type="ECO:0000256" key="2">
    <source>
        <dbReference type="SAM" id="Phobius"/>
    </source>
</evidence>
<sequence length="394" mass="43022">MTYEEFRALRRFPALDGLRAIAALMVVMFHFGGKDWRWLSGHSGVHIFFVLSGFLITTLALREEDRSGRISFADFYLRRLFRIVPVYLVVVLAMAIYFAAPGQWLSDLHGGMPYYLTFMNEFSTDGTFTISWTLGIEQKFYLVWPLVAFAAGVIPLGRRIGVTVGLIAAAAVAATLSRDLYIHYIPILLGCLLAILAHHPRGFAIIRPLTHPVTGTVLALGFIGAQLALDAANHAFGGVRVIPWYALCVVLILPGLLARTPGARLLSTRVLGFIGERSYSLYLLQVLAGAAVFWLIKVGNQLLGTGFVLNFGNTQALLVAIVSLVMADVLYRLIEQPFIKLGRRITTWRQTRRKASAADRSAPATAPADAGVAKPARHPAAEPVVMPPVRAAGG</sequence>
<evidence type="ECO:0000313" key="4">
    <source>
        <dbReference type="EMBL" id="MFC5005348.1"/>
    </source>
</evidence>
<feature type="compositionally biased region" description="Low complexity" evidence="1">
    <location>
        <begin position="358"/>
        <end position="374"/>
    </location>
</feature>
<keyword evidence="4" id="KW-0808">Transferase</keyword>
<feature type="region of interest" description="Disordered" evidence="1">
    <location>
        <begin position="352"/>
        <end position="394"/>
    </location>
</feature>
<accession>A0ABV9WCV9</accession>
<evidence type="ECO:0000259" key="3">
    <source>
        <dbReference type="Pfam" id="PF01757"/>
    </source>
</evidence>
<dbReference type="RefSeq" id="WP_380125987.1">
    <property type="nucleotide sequence ID" value="NZ_JBHSIU010000071.1"/>
</dbReference>
<feature type="transmembrane region" description="Helical" evidence="2">
    <location>
        <begin position="279"/>
        <end position="296"/>
    </location>
</feature>
<gene>
    <name evidence="4" type="ORF">ACFPIJ_46900</name>
</gene>
<feature type="transmembrane region" description="Helical" evidence="2">
    <location>
        <begin position="241"/>
        <end position="258"/>
    </location>
</feature>
<feature type="transmembrane region" description="Helical" evidence="2">
    <location>
        <begin position="209"/>
        <end position="229"/>
    </location>
</feature>
<proteinExistence type="predicted"/>
<keyword evidence="4" id="KW-0012">Acyltransferase</keyword>
<keyword evidence="2" id="KW-0812">Transmembrane</keyword>
<evidence type="ECO:0000256" key="1">
    <source>
        <dbReference type="SAM" id="MobiDB-lite"/>
    </source>
</evidence>